<dbReference type="CDD" id="cd04872">
    <property type="entry name" value="ACT_1ZPV"/>
    <property type="match status" value="1"/>
</dbReference>
<dbReference type="PROSITE" id="PS51671">
    <property type="entry name" value="ACT"/>
    <property type="match status" value="1"/>
</dbReference>
<gene>
    <name evidence="3" type="ORF">NCTC10717_00936</name>
</gene>
<dbReference type="InterPro" id="IPR045865">
    <property type="entry name" value="ACT-like_dom_sf"/>
</dbReference>
<organism evidence="3 4">
    <name type="scientific">Suttonella indologenes</name>
    <dbReference type="NCBI Taxonomy" id="13276"/>
    <lineage>
        <taxon>Bacteria</taxon>
        <taxon>Pseudomonadati</taxon>
        <taxon>Pseudomonadota</taxon>
        <taxon>Gammaproteobacteria</taxon>
        <taxon>Cardiobacteriales</taxon>
        <taxon>Cardiobacteriaceae</taxon>
        <taxon>Suttonella</taxon>
    </lineage>
</organism>
<dbReference type="PANTHER" id="PTHR34875:SF6">
    <property type="entry name" value="UPF0237 PROTEIN MJ1558"/>
    <property type="match status" value="1"/>
</dbReference>
<protein>
    <recommendedName>
        <fullName evidence="1">UPF0237 protein NCTC10717_00936</fullName>
    </recommendedName>
</protein>
<accession>A0A380MXZ6</accession>
<evidence type="ECO:0000313" key="3">
    <source>
        <dbReference type="EMBL" id="SUO96307.1"/>
    </source>
</evidence>
<dbReference type="NCBIfam" id="NF001220">
    <property type="entry name" value="PRK00194.1"/>
    <property type="match status" value="1"/>
</dbReference>
<comment type="similarity">
    <text evidence="1">Belongs to the UPF0237 family.</text>
</comment>
<evidence type="ECO:0000259" key="2">
    <source>
        <dbReference type="PROSITE" id="PS51671"/>
    </source>
</evidence>
<dbReference type="OrthoDB" id="9803078at2"/>
<evidence type="ECO:0000313" key="4">
    <source>
        <dbReference type="Proteomes" id="UP000254575"/>
    </source>
</evidence>
<dbReference type="EMBL" id="UHIA01000004">
    <property type="protein sequence ID" value="SUO96307.1"/>
    <property type="molecule type" value="Genomic_DNA"/>
</dbReference>
<dbReference type="SUPFAM" id="SSF55021">
    <property type="entry name" value="ACT-like"/>
    <property type="match status" value="1"/>
</dbReference>
<dbReference type="InterPro" id="IPR002912">
    <property type="entry name" value="ACT_dom"/>
</dbReference>
<keyword evidence="4" id="KW-1185">Reference proteome</keyword>
<dbReference type="HAMAP" id="MF_01054">
    <property type="entry name" value="UPF0237"/>
    <property type="match status" value="1"/>
</dbReference>
<proteinExistence type="inferred from homology"/>
<dbReference type="Gene3D" id="3.30.70.260">
    <property type="match status" value="1"/>
</dbReference>
<reference evidence="3 4" key="1">
    <citation type="submission" date="2018-06" db="EMBL/GenBank/DDBJ databases">
        <authorList>
            <consortium name="Pathogen Informatics"/>
            <person name="Doyle S."/>
        </authorList>
    </citation>
    <scope>NUCLEOTIDE SEQUENCE [LARGE SCALE GENOMIC DNA]</scope>
    <source>
        <strain evidence="3 4">NCTC10717</strain>
    </source>
</reference>
<name>A0A380MXZ6_9GAMM</name>
<dbReference type="Pfam" id="PF13740">
    <property type="entry name" value="ACT_6"/>
    <property type="match status" value="1"/>
</dbReference>
<sequence length="89" mass="10107">MQAILSVIGKDRIGIVYDVSKLLAEERVNIVNISQQLMSGYFTMMIEADLSACQREITELAQVFADYGRACELDIRLQHEALFTAMHRI</sequence>
<dbReference type="InterPro" id="IPR050990">
    <property type="entry name" value="UPF0237/GcvR_regulator"/>
</dbReference>
<dbReference type="PANTHER" id="PTHR34875">
    <property type="entry name" value="UPF0237 PROTEIN MJ1558"/>
    <property type="match status" value="1"/>
</dbReference>
<evidence type="ECO:0000256" key="1">
    <source>
        <dbReference type="HAMAP-Rule" id="MF_01054"/>
    </source>
</evidence>
<dbReference type="Proteomes" id="UP000254575">
    <property type="component" value="Unassembled WGS sequence"/>
</dbReference>
<dbReference type="AlphaFoldDB" id="A0A380MXZ6"/>
<dbReference type="RefSeq" id="WP_115219470.1">
    <property type="nucleotide sequence ID" value="NZ_UHIA01000004.1"/>
</dbReference>
<feature type="domain" description="ACT" evidence="2">
    <location>
        <begin position="4"/>
        <end position="78"/>
    </location>
</feature>
<dbReference type="InterPro" id="IPR022986">
    <property type="entry name" value="UPF0237_ACT"/>
</dbReference>